<feature type="region of interest" description="Disordered" evidence="1">
    <location>
        <begin position="85"/>
        <end position="113"/>
    </location>
</feature>
<gene>
    <name evidence="2" type="ORF">GWC95_05900</name>
</gene>
<keyword evidence="3" id="KW-1185">Reference proteome</keyword>
<comment type="caution">
    <text evidence="2">The sequence shown here is derived from an EMBL/GenBank/DDBJ whole genome shotgun (WGS) entry which is preliminary data.</text>
</comment>
<dbReference type="Pfam" id="PF11747">
    <property type="entry name" value="RebB"/>
    <property type="match status" value="1"/>
</dbReference>
<protein>
    <submittedName>
        <fullName evidence="2">Glycerol-3-phosphate dehydrogenase</fullName>
    </submittedName>
</protein>
<evidence type="ECO:0000256" key="1">
    <source>
        <dbReference type="SAM" id="MobiDB-lite"/>
    </source>
</evidence>
<dbReference type="EMBL" id="JAACJS010000011">
    <property type="protein sequence ID" value="NCI49447.1"/>
    <property type="molecule type" value="Genomic_DNA"/>
</dbReference>
<accession>A0ABW9ZSN2</accession>
<organism evidence="2 3">
    <name type="scientific">Sediminibacterium roseum</name>
    <dbReference type="NCBI Taxonomy" id="1978412"/>
    <lineage>
        <taxon>Bacteria</taxon>
        <taxon>Pseudomonadati</taxon>
        <taxon>Bacteroidota</taxon>
        <taxon>Chitinophagia</taxon>
        <taxon>Chitinophagales</taxon>
        <taxon>Chitinophagaceae</taxon>
        <taxon>Sediminibacterium</taxon>
    </lineage>
</organism>
<name>A0ABW9ZSN2_9BACT</name>
<proteinExistence type="predicted"/>
<sequence>MMETTPVNDQITDSITQANTEVLGVGPATAMGNTYQAFAQALGLAALNSTNAQQQSNMSAQATTTMGVTTLYSIDTATDAVGVSDIFDTLNPPPPPPPPVYPSGPVYPAPPAK</sequence>
<feature type="compositionally biased region" description="Pro residues" evidence="1">
    <location>
        <begin position="91"/>
        <end position="113"/>
    </location>
</feature>
<evidence type="ECO:0000313" key="2">
    <source>
        <dbReference type="EMBL" id="NCI49447.1"/>
    </source>
</evidence>
<dbReference type="Proteomes" id="UP000753802">
    <property type="component" value="Unassembled WGS sequence"/>
</dbReference>
<evidence type="ECO:0000313" key="3">
    <source>
        <dbReference type="Proteomes" id="UP000753802"/>
    </source>
</evidence>
<dbReference type="InterPro" id="IPR021070">
    <property type="entry name" value="Killing_trait_RebB"/>
</dbReference>
<reference evidence="2 3" key="1">
    <citation type="submission" date="2020-01" db="EMBL/GenBank/DDBJ databases">
        <title>Genome analysis.</title>
        <authorList>
            <person name="Wu S."/>
            <person name="Wang G."/>
        </authorList>
    </citation>
    <scope>NUCLEOTIDE SEQUENCE [LARGE SCALE GENOMIC DNA]</scope>
    <source>
        <strain evidence="2 3">SYL130</strain>
    </source>
</reference>